<dbReference type="Proteomes" id="UP001320245">
    <property type="component" value="Unassembled WGS sequence"/>
</dbReference>
<comment type="caution">
    <text evidence="1">The sequence shown here is derived from an EMBL/GenBank/DDBJ whole genome shotgun (WGS) entry which is preliminary data.</text>
</comment>
<dbReference type="AlphaFoldDB" id="A0AAN9YPK0"/>
<organism evidence="1 2">
    <name type="scientific">Cytospora paraplurivora</name>
    <dbReference type="NCBI Taxonomy" id="2898453"/>
    <lineage>
        <taxon>Eukaryota</taxon>
        <taxon>Fungi</taxon>
        <taxon>Dikarya</taxon>
        <taxon>Ascomycota</taxon>
        <taxon>Pezizomycotina</taxon>
        <taxon>Sordariomycetes</taxon>
        <taxon>Sordariomycetidae</taxon>
        <taxon>Diaporthales</taxon>
        <taxon>Cytosporaceae</taxon>
        <taxon>Cytospora</taxon>
    </lineage>
</organism>
<protein>
    <recommendedName>
        <fullName evidence="3">EthD domain-containing protein</fullName>
    </recommendedName>
</protein>
<reference evidence="1 2" key="1">
    <citation type="journal article" date="2023" name="PLoS ONE">
        <title>Cytospora paraplurivora sp. nov. isolated from orchards with fruit tree decline syndrome in Ontario, Canada.</title>
        <authorList>
            <person name="Ilyukhin E."/>
            <person name="Nguyen H.D.T."/>
            <person name="Castle A.J."/>
            <person name="Ellouze W."/>
        </authorList>
    </citation>
    <scope>NUCLEOTIDE SEQUENCE [LARGE SCALE GENOMIC DNA]</scope>
    <source>
        <strain evidence="1 2">FDS-564</strain>
    </source>
</reference>
<name>A0AAN9YPK0_9PEZI</name>
<sequence>MSANTPTHSSPGRLLRLTLAIYRSNKNDAPGGDDFGRDYVVKASAIAARHGIEIYQQCFSPPQYREALDAMNRQNKRGWVIDDHDITIEFYFRTFEELTAVNTDPDFLALQSSEGPYVNLIHTVVSLSWVEKYVDNGKVVNVVDGKSTYPPRSVLVDLGNATLGAVQKKEGL</sequence>
<keyword evidence="2" id="KW-1185">Reference proteome</keyword>
<proteinExistence type="predicted"/>
<gene>
    <name evidence="1" type="ORF">SLS53_000433</name>
</gene>
<evidence type="ECO:0000313" key="1">
    <source>
        <dbReference type="EMBL" id="KAK7749852.1"/>
    </source>
</evidence>
<evidence type="ECO:0008006" key="3">
    <source>
        <dbReference type="Google" id="ProtNLM"/>
    </source>
</evidence>
<dbReference type="EMBL" id="JAJSPL020000001">
    <property type="protein sequence ID" value="KAK7749852.1"/>
    <property type="molecule type" value="Genomic_DNA"/>
</dbReference>
<accession>A0AAN9YPK0</accession>
<evidence type="ECO:0000313" key="2">
    <source>
        <dbReference type="Proteomes" id="UP001320245"/>
    </source>
</evidence>